<dbReference type="GO" id="GO:0032865">
    <property type="term" value="C:ERMES complex"/>
    <property type="evidence" value="ECO:0007669"/>
    <property type="project" value="EnsemblFungi"/>
</dbReference>
<evidence type="ECO:0000256" key="9">
    <source>
        <dbReference type="ARBA" id="ARBA00022801"/>
    </source>
</evidence>
<evidence type="ECO:0000256" key="6">
    <source>
        <dbReference type="ARBA" id="ARBA00022737"/>
    </source>
</evidence>
<evidence type="ECO:0000313" key="19">
    <source>
        <dbReference type="Proteomes" id="UP000002866"/>
    </source>
</evidence>
<dbReference type="InterPro" id="IPR027417">
    <property type="entry name" value="P-loop_NTPase"/>
</dbReference>
<dbReference type="SMART" id="SM00174">
    <property type="entry name" value="RHO"/>
    <property type="match status" value="1"/>
</dbReference>
<evidence type="ECO:0000256" key="2">
    <source>
        <dbReference type="ARBA" id="ARBA00004200"/>
    </source>
</evidence>
<dbReference type="EC" id="3.6.5.-" evidence="15"/>
<dbReference type="GO" id="GO:0005509">
    <property type="term" value="F:calcium ion binding"/>
    <property type="evidence" value="ECO:0007669"/>
    <property type="project" value="EnsemblFungi"/>
</dbReference>
<evidence type="ECO:0000256" key="15">
    <source>
        <dbReference type="PIRNR" id="PIRNR037488"/>
    </source>
</evidence>
<evidence type="ECO:0000256" key="1">
    <source>
        <dbReference type="ARBA" id="ARBA00003481"/>
    </source>
</evidence>
<keyword evidence="13 15" id="KW-0342">GTP-binding</keyword>
<comment type="function">
    <text evidence="1 15">Mitochondrial GTPase involved in mitochondrial trafficking. Probably involved in control of anterograde transport of mitochondria and their subcellular distribution.</text>
</comment>
<keyword evidence="11 16" id="KW-1133">Transmembrane helix</keyword>
<dbReference type="STRING" id="1071380.I2GVT3"/>
<dbReference type="SUPFAM" id="SSF52540">
    <property type="entry name" value="P-loop containing nucleoside triphosphate hydrolases"/>
    <property type="match status" value="2"/>
</dbReference>
<dbReference type="Pfam" id="PF08355">
    <property type="entry name" value="EF_assoc_1"/>
    <property type="match status" value="1"/>
</dbReference>
<dbReference type="FunCoup" id="I2GVT3">
    <property type="interactions" value="839"/>
</dbReference>
<dbReference type="InterPro" id="IPR013567">
    <property type="entry name" value="EF_hand_assoc_2"/>
</dbReference>
<gene>
    <name evidence="18" type="primary">TBLA0A04400</name>
    <name evidence="18" type="ORF">TBLA_0A04400</name>
</gene>
<evidence type="ECO:0000256" key="5">
    <source>
        <dbReference type="ARBA" id="ARBA00022723"/>
    </source>
</evidence>
<dbReference type="RefSeq" id="XP_004177754.1">
    <property type="nucleotide sequence ID" value="XM_004177706.1"/>
</dbReference>
<dbReference type="InterPro" id="IPR003578">
    <property type="entry name" value="Small_GTPase_Rho"/>
</dbReference>
<dbReference type="Pfam" id="PF00071">
    <property type="entry name" value="Ras"/>
    <property type="match status" value="2"/>
</dbReference>
<dbReference type="GeneID" id="14492763"/>
<dbReference type="HOGENOM" id="CLU_014255_3_0_1"/>
<dbReference type="GO" id="GO:0007005">
    <property type="term" value="P:mitochondrion organization"/>
    <property type="evidence" value="ECO:0007669"/>
    <property type="project" value="InterPro"/>
</dbReference>
<keyword evidence="10 15" id="KW-0106">Calcium</keyword>
<dbReference type="PROSITE" id="PS00018">
    <property type="entry name" value="EF_HAND_1"/>
    <property type="match status" value="1"/>
</dbReference>
<evidence type="ECO:0000256" key="3">
    <source>
        <dbReference type="ARBA" id="ARBA00007981"/>
    </source>
</evidence>
<dbReference type="PIRSF" id="PIRSF037488">
    <property type="entry name" value="Mt_Rho_GTPase"/>
    <property type="match status" value="1"/>
</dbReference>
<dbReference type="Gene3D" id="3.40.50.300">
    <property type="entry name" value="P-loop containing nucleotide triphosphate hydrolases"/>
    <property type="match status" value="2"/>
</dbReference>
<dbReference type="PRINTS" id="PR00449">
    <property type="entry name" value="RASTRNSFRMNG"/>
</dbReference>
<dbReference type="KEGG" id="tbl:TBLA_0A04400"/>
<evidence type="ECO:0000256" key="13">
    <source>
        <dbReference type="ARBA" id="ARBA00023134"/>
    </source>
</evidence>
<dbReference type="GO" id="GO:0055091">
    <property type="term" value="P:phospholipid homeostasis"/>
    <property type="evidence" value="ECO:0007669"/>
    <property type="project" value="EnsemblFungi"/>
</dbReference>
<dbReference type="GO" id="GO:0015886">
    <property type="term" value="P:heme transport"/>
    <property type="evidence" value="ECO:0007669"/>
    <property type="project" value="EnsemblFungi"/>
</dbReference>
<feature type="domain" description="Miro" evidence="17">
    <location>
        <begin position="434"/>
        <end position="599"/>
    </location>
</feature>
<evidence type="ECO:0000256" key="8">
    <source>
        <dbReference type="ARBA" id="ARBA00022787"/>
    </source>
</evidence>
<dbReference type="InterPro" id="IPR020860">
    <property type="entry name" value="MIRO_dom"/>
</dbReference>
<evidence type="ECO:0000256" key="14">
    <source>
        <dbReference type="ARBA" id="ARBA00023136"/>
    </source>
</evidence>
<dbReference type="Proteomes" id="UP000002866">
    <property type="component" value="Chromosome 1"/>
</dbReference>
<evidence type="ECO:0000259" key="17">
    <source>
        <dbReference type="PROSITE" id="PS51423"/>
    </source>
</evidence>
<dbReference type="InterPro" id="IPR002048">
    <property type="entry name" value="EF_hand_dom"/>
</dbReference>
<protein>
    <recommendedName>
        <fullName evidence="15">Mitochondrial Rho GTPase</fullName>
        <ecNumber evidence="15">3.6.5.-</ecNumber>
    </recommendedName>
</protein>
<dbReference type="GO" id="GO:1990456">
    <property type="term" value="P:mitochondrion-endoplasmic reticulum membrane tethering"/>
    <property type="evidence" value="ECO:0007669"/>
    <property type="project" value="EnsemblFungi"/>
</dbReference>
<dbReference type="OrthoDB" id="10020961at2759"/>
<keyword evidence="12 15" id="KW-0496">Mitochondrion</keyword>
<dbReference type="PANTHER" id="PTHR24072">
    <property type="entry name" value="RHO FAMILY GTPASE"/>
    <property type="match status" value="1"/>
</dbReference>
<dbReference type="InterPro" id="IPR013566">
    <property type="entry name" value="EF_hand_assoc_1"/>
</dbReference>
<dbReference type="Pfam" id="PF08356">
    <property type="entry name" value="EF_assoc_2"/>
    <property type="match status" value="1"/>
</dbReference>
<evidence type="ECO:0000256" key="11">
    <source>
        <dbReference type="ARBA" id="ARBA00022989"/>
    </source>
</evidence>
<dbReference type="InParanoid" id="I2GVT3"/>
<keyword evidence="14 15" id="KW-0472">Membrane</keyword>
<dbReference type="SMART" id="SM00175">
    <property type="entry name" value="RAB"/>
    <property type="match status" value="1"/>
</dbReference>
<keyword evidence="19" id="KW-1185">Reference proteome</keyword>
<dbReference type="EMBL" id="HE806316">
    <property type="protein sequence ID" value="CCH58235.1"/>
    <property type="molecule type" value="Genomic_DNA"/>
</dbReference>
<evidence type="ECO:0000256" key="12">
    <source>
        <dbReference type="ARBA" id="ARBA00023128"/>
    </source>
</evidence>
<dbReference type="GO" id="GO:0003924">
    <property type="term" value="F:GTPase activity"/>
    <property type="evidence" value="ECO:0007669"/>
    <property type="project" value="EnsemblFungi"/>
</dbReference>
<comment type="similarity">
    <text evidence="3 15">Belongs to the mitochondrial Rho GTPase family.</text>
</comment>
<dbReference type="SMART" id="SM00173">
    <property type="entry name" value="RAS"/>
    <property type="match status" value="1"/>
</dbReference>
<keyword evidence="7 15" id="KW-0547">Nucleotide-binding</keyword>
<evidence type="ECO:0000256" key="4">
    <source>
        <dbReference type="ARBA" id="ARBA00022692"/>
    </source>
</evidence>
<dbReference type="AlphaFoldDB" id="I2GVT3"/>
<sequence>MSKETIKVVVCGDHGVGKSSLIISLVKGRFIPNVQKVLPQVTIPKDFSSNPYSPKNTILVDTDNNNPEQLQRELKSADVLWLVYSDYESYERLSMYWITTFRSLGLNLPVVLCKNKCDYLENESMPLNRKIEDDEFLPIMANFKEIETCIQASAKMQAGINQTFYLCQRAVAHPIAPLLDSRTSELKPLAIAALDRIFFLSDNDQDGFLNDDEIINYKRNSFKKKIDINELNFMKETLFNLSVTREEYSLQLLFVPNKGMTRDGFLALNKQYAEQGRHETTWAILRAFNYTNSLSIDNKILSPILTVPSTSSVELSSKGYRFLVDLFLKFDKDNDGGLNDQELLFLFTSTPGIPKLWSSSNFPLSTVVNNRSFITLQGWLAQWSMTTFIDYKVTTAYLVYFGFEEDAKVALQITRPRKIRRRLGKAYRAPVTDRTVFNCFIVGKPHCGKSSILESFLARTFSDVYSPTIRPKIAVNSLEMKGGKQCYLILQELGEQEEAILENKEKLDKCDVLCLLYDSSDPESFSYLIELLTKHTHLNKVPVIFVACKADLDKQQQRCDTQPDELAESLSLAHPLHISSAWPSSLNELFVTIADTALMPLNGTIGFPDDDKNTSKMDDTQRWMLVGSAIGVVAIFSFTLAKLMQTSRK</sequence>
<name>I2GVT3_HENB6</name>
<dbReference type="PROSITE" id="PS51423">
    <property type="entry name" value="MIRO"/>
    <property type="match status" value="2"/>
</dbReference>
<keyword evidence="6" id="KW-0677">Repeat</keyword>
<dbReference type="FunFam" id="3.40.50.300:FF:000553">
    <property type="entry name" value="Mitochondrial Rho GTPase"/>
    <property type="match status" value="1"/>
</dbReference>
<dbReference type="GO" id="GO:0010821">
    <property type="term" value="P:regulation of mitochondrion organization"/>
    <property type="evidence" value="ECO:0007669"/>
    <property type="project" value="EnsemblFungi"/>
</dbReference>
<dbReference type="eggNOG" id="KOG1707">
    <property type="taxonomic scope" value="Eukaryota"/>
</dbReference>
<evidence type="ECO:0000313" key="18">
    <source>
        <dbReference type="EMBL" id="CCH58235.1"/>
    </source>
</evidence>
<comment type="subcellular location">
    <subcellularLocation>
        <location evidence="2 15">Mitochondrion outer membrane</location>
        <topology evidence="2 15">Single-pass type IV membrane protein</topology>
    </subcellularLocation>
</comment>
<dbReference type="CDD" id="cd01892">
    <property type="entry name" value="Miro2"/>
    <property type="match status" value="1"/>
</dbReference>
<dbReference type="OMA" id="HETTWGI"/>
<keyword evidence="5" id="KW-0479">Metal-binding</keyword>
<organism evidence="18 19">
    <name type="scientific">Henningerozyma blattae (strain ATCC 34711 / CBS 6284 / DSM 70876 / NBRC 10599 / NRRL Y-10934 / UCD 77-7)</name>
    <name type="common">Yeast</name>
    <name type="synonym">Tetrapisispora blattae</name>
    <dbReference type="NCBI Taxonomy" id="1071380"/>
    <lineage>
        <taxon>Eukaryota</taxon>
        <taxon>Fungi</taxon>
        <taxon>Dikarya</taxon>
        <taxon>Ascomycota</taxon>
        <taxon>Saccharomycotina</taxon>
        <taxon>Saccharomycetes</taxon>
        <taxon>Saccharomycetales</taxon>
        <taxon>Saccharomycetaceae</taxon>
        <taxon>Henningerozyma</taxon>
    </lineage>
</organism>
<dbReference type="InterPro" id="IPR021181">
    <property type="entry name" value="Miro"/>
</dbReference>
<keyword evidence="4 16" id="KW-0812">Transmembrane</keyword>
<dbReference type="Gene3D" id="1.10.238.10">
    <property type="entry name" value="EF-hand"/>
    <property type="match status" value="2"/>
</dbReference>
<evidence type="ECO:0000256" key="7">
    <source>
        <dbReference type="ARBA" id="ARBA00022741"/>
    </source>
</evidence>
<evidence type="ECO:0000256" key="10">
    <source>
        <dbReference type="ARBA" id="ARBA00022837"/>
    </source>
</evidence>
<dbReference type="InterPro" id="IPR018247">
    <property type="entry name" value="EF_Hand_1_Ca_BS"/>
</dbReference>
<dbReference type="GO" id="GO:0000001">
    <property type="term" value="P:mitochondrion inheritance"/>
    <property type="evidence" value="ECO:0007669"/>
    <property type="project" value="EnsemblFungi"/>
</dbReference>
<dbReference type="GO" id="GO:0005525">
    <property type="term" value="F:GTP binding"/>
    <property type="evidence" value="ECO:0007669"/>
    <property type="project" value="UniProtKB-KW"/>
</dbReference>
<keyword evidence="9 15" id="KW-0378">Hydrolase</keyword>
<accession>I2GVT3</accession>
<feature type="domain" description="Miro" evidence="17">
    <location>
        <begin position="3"/>
        <end position="173"/>
    </location>
</feature>
<dbReference type="InterPro" id="IPR001806">
    <property type="entry name" value="Small_GTPase"/>
</dbReference>
<reference evidence="18 19" key="1">
    <citation type="journal article" date="2011" name="Proc. Natl. Acad. Sci. U.S.A.">
        <title>Evolutionary erosion of yeast sex chromosomes by mating-type switching accidents.</title>
        <authorList>
            <person name="Gordon J.L."/>
            <person name="Armisen D."/>
            <person name="Proux-Wera E."/>
            <person name="Oheigeartaigh S.S."/>
            <person name="Byrne K.P."/>
            <person name="Wolfe K.H."/>
        </authorList>
    </citation>
    <scope>NUCLEOTIDE SEQUENCE [LARGE SCALE GENOMIC DNA]</scope>
    <source>
        <strain evidence="19">ATCC 34711 / CBS 6284 / DSM 70876 / NBRC 10599 / NRRL Y-10934 / UCD 77-7</strain>
    </source>
</reference>
<feature type="transmembrane region" description="Helical" evidence="16">
    <location>
        <begin position="623"/>
        <end position="641"/>
    </location>
</feature>
<dbReference type="GO" id="GO:0007264">
    <property type="term" value="P:small GTPase-mediated signal transduction"/>
    <property type="evidence" value="ECO:0007669"/>
    <property type="project" value="InterPro"/>
</dbReference>
<evidence type="ECO:0000256" key="16">
    <source>
        <dbReference type="SAM" id="Phobius"/>
    </source>
</evidence>
<dbReference type="SUPFAM" id="SSF47473">
    <property type="entry name" value="EF-hand"/>
    <property type="match status" value="1"/>
</dbReference>
<dbReference type="InterPro" id="IPR011992">
    <property type="entry name" value="EF-hand-dom_pair"/>
</dbReference>
<keyword evidence="8 15" id="KW-1000">Mitochondrion outer membrane</keyword>
<proteinExistence type="inferred from homology"/>
<dbReference type="SMART" id="SM00054">
    <property type="entry name" value="EFh"/>
    <property type="match status" value="2"/>
</dbReference>